<evidence type="ECO:0000259" key="1">
    <source>
        <dbReference type="Pfam" id="PF01979"/>
    </source>
</evidence>
<dbReference type="Gene3D" id="3.20.20.140">
    <property type="entry name" value="Metal-dependent hydrolases"/>
    <property type="match status" value="1"/>
</dbReference>
<accession>A0A9P5HKZ3</accession>
<dbReference type="InterPro" id="IPR032466">
    <property type="entry name" value="Metal_Hydrolase"/>
</dbReference>
<dbReference type="Proteomes" id="UP000722485">
    <property type="component" value="Unassembled WGS sequence"/>
</dbReference>
<dbReference type="InterPro" id="IPR011059">
    <property type="entry name" value="Metal-dep_hydrolase_composite"/>
</dbReference>
<dbReference type="Pfam" id="PF01979">
    <property type="entry name" value="Amidohydro_1"/>
    <property type="match status" value="1"/>
</dbReference>
<dbReference type="PANTHER" id="PTHR43135">
    <property type="entry name" value="ALPHA-D-RIBOSE 1-METHYLPHOSPHONATE 5-TRIPHOSPHATE DIPHOSPHATASE"/>
    <property type="match status" value="1"/>
</dbReference>
<feature type="domain" description="Amidohydrolase-related" evidence="1">
    <location>
        <begin position="71"/>
        <end position="436"/>
    </location>
</feature>
<protein>
    <recommendedName>
        <fullName evidence="1">Amidohydrolase-related domain-containing protein</fullName>
    </recommendedName>
</protein>
<proteinExistence type="predicted"/>
<dbReference type="CDD" id="cd01299">
    <property type="entry name" value="Met_dep_hydrolase_A"/>
    <property type="match status" value="1"/>
</dbReference>
<dbReference type="EMBL" id="JAANBB010000011">
    <property type="protein sequence ID" value="KAF7556542.1"/>
    <property type="molecule type" value="Genomic_DNA"/>
</dbReference>
<evidence type="ECO:0000313" key="2">
    <source>
        <dbReference type="EMBL" id="KAF7556542.1"/>
    </source>
</evidence>
<evidence type="ECO:0000313" key="3">
    <source>
        <dbReference type="Proteomes" id="UP000722485"/>
    </source>
</evidence>
<dbReference type="GO" id="GO:0016810">
    <property type="term" value="F:hydrolase activity, acting on carbon-nitrogen (but not peptide) bonds"/>
    <property type="evidence" value="ECO:0007669"/>
    <property type="project" value="InterPro"/>
</dbReference>
<dbReference type="PANTHER" id="PTHR43135:SF3">
    <property type="entry name" value="ALPHA-D-RIBOSE 1-METHYLPHOSPHONATE 5-TRIPHOSPHATE DIPHOSPHATASE"/>
    <property type="match status" value="1"/>
</dbReference>
<name>A0A9P5HKZ3_9HYPO</name>
<gene>
    <name evidence="2" type="ORF">G7Z17_g1365</name>
</gene>
<comment type="caution">
    <text evidence="2">The sequence shown here is derived from an EMBL/GenBank/DDBJ whole genome shotgun (WGS) entry which is preliminary data.</text>
</comment>
<dbReference type="SUPFAM" id="SSF51338">
    <property type="entry name" value="Composite domain of metallo-dependent hydrolases"/>
    <property type="match status" value="2"/>
</dbReference>
<reference evidence="2" key="1">
    <citation type="submission" date="2020-03" db="EMBL/GenBank/DDBJ databases">
        <title>Draft Genome Sequence of Cylindrodendrum hubeiense.</title>
        <authorList>
            <person name="Buettner E."/>
            <person name="Kellner H."/>
        </authorList>
    </citation>
    <scope>NUCLEOTIDE SEQUENCE</scope>
    <source>
        <strain evidence="2">IHI 201604</strain>
    </source>
</reference>
<dbReference type="InterPro" id="IPR006680">
    <property type="entry name" value="Amidohydro-rel"/>
</dbReference>
<organism evidence="2 3">
    <name type="scientific">Cylindrodendrum hubeiense</name>
    <dbReference type="NCBI Taxonomy" id="595255"/>
    <lineage>
        <taxon>Eukaryota</taxon>
        <taxon>Fungi</taxon>
        <taxon>Dikarya</taxon>
        <taxon>Ascomycota</taxon>
        <taxon>Pezizomycotina</taxon>
        <taxon>Sordariomycetes</taxon>
        <taxon>Hypocreomycetidae</taxon>
        <taxon>Hypocreales</taxon>
        <taxon>Nectriaceae</taxon>
        <taxon>Cylindrodendrum</taxon>
    </lineage>
</organism>
<dbReference type="InterPro" id="IPR057744">
    <property type="entry name" value="OTAase-like"/>
</dbReference>
<dbReference type="AlphaFoldDB" id="A0A9P5HKZ3"/>
<keyword evidence="3" id="KW-1185">Reference proteome</keyword>
<dbReference type="Gene3D" id="2.30.40.10">
    <property type="entry name" value="Urease, subunit C, domain 1"/>
    <property type="match status" value="1"/>
</dbReference>
<dbReference type="SUPFAM" id="SSF51556">
    <property type="entry name" value="Metallo-dependent hydrolases"/>
    <property type="match status" value="1"/>
</dbReference>
<dbReference type="OrthoDB" id="194468at2759"/>
<dbReference type="InterPro" id="IPR051781">
    <property type="entry name" value="Metallo-dep_Hydrolase"/>
</dbReference>
<sequence length="470" mass="49984">MTRMWLPFPESNENNAEHIVIFAKILIPGRGDPIPNAAVGILIKDGSISYVGSQSKLPQALQSTLPTNVSYLLPGLWDCHTHFAGTLQAEFSAFVETHPAACGAAVTRGFYDTLMAGFTSVRDVGSFAIEAYSAVKAGLILGPTVFGSGGAIGITGGSCDGVKLPPDWMYGRQGVQHQNQWPGISTLVLADGVDECRRAVRLQIRRGASCIKVVTTGGVMSTADNPEYRQYSDAELKAIIDEATLQGRSVAAHAHGKAGIMASIKLGARTIEHGSYLDEEAAELMREKGVTLVSTRHIVEAGLNRLDHMPPETSAKMVAVAEKHLNAYQIAVRTGVKIALGTDICSSDPKENISHGNNGHELVWAVKKAGMTPLGAIEAATANSAETLGLQAPKKGIIKEGWDADMIALDVNPLENIEVLAKPDNIKYVWQGGKQVKSPQASHWPPPISKTNGWSGTDKHACVGCQISGL</sequence>